<dbReference type="InterPro" id="IPR014794">
    <property type="entry name" value="DUF1779"/>
</dbReference>
<dbReference type="EMBL" id="FOXR01000024">
    <property type="protein sequence ID" value="SFQ29578.1"/>
    <property type="molecule type" value="Genomic_DNA"/>
</dbReference>
<dbReference type="STRING" id="937334.SAMN05444406_12428"/>
<keyword evidence="2" id="KW-1185">Reference proteome</keyword>
<evidence type="ECO:0000313" key="1">
    <source>
        <dbReference type="EMBL" id="SFQ29578.1"/>
    </source>
</evidence>
<proteinExistence type="predicted"/>
<accession>A0A1I5XC83</accession>
<dbReference type="InterPro" id="IPR036209">
    <property type="entry name" value="YwmB-like_sf"/>
</dbReference>
<dbReference type="SUPFAM" id="SSF143842">
    <property type="entry name" value="YwmB-like"/>
    <property type="match status" value="1"/>
</dbReference>
<gene>
    <name evidence="1" type="ORF">SAMN05444406_12428</name>
</gene>
<dbReference type="Pfam" id="PF08680">
    <property type="entry name" value="DUF1779"/>
    <property type="match status" value="1"/>
</dbReference>
<reference evidence="1 2" key="1">
    <citation type="submission" date="2016-10" db="EMBL/GenBank/DDBJ databases">
        <authorList>
            <person name="de Groot N.N."/>
        </authorList>
    </citation>
    <scope>NUCLEOTIDE SEQUENCE [LARGE SCALE GENOMIC DNA]</scope>
    <source>
        <strain evidence="1 2">DSM 20678</strain>
    </source>
</reference>
<organism evidence="1 2">
    <name type="scientific">Caldicoprobacter faecalis</name>
    <dbReference type="NCBI Taxonomy" id="937334"/>
    <lineage>
        <taxon>Bacteria</taxon>
        <taxon>Bacillati</taxon>
        <taxon>Bacillota</taxon>
        <taxon>Clostridia</taxon>
        <taxon>Caldicoprobacterales</taxon>
        <taxon>Caldicoprobacteraceae</taxon>
        <taxon>Caldicoprobacter</taxon>
    </lineage>
</organism>
<protein>
    <submittedName>
        <fullName evidence="1">TATA-box binding</fullName>
    </submittedName>
</protein>
<evidence type="ECO:0000313" key="2">
    <source>
        <dbReference type="Proteomes" id="UP000198577"/>
    </source>
</evidence>
<sequence length="259" mass="28233">MQGIVGCKKVLLAVMIMCLTLLPVGMQGWAIQEPFQELISIEQVLDFLGCNTEYLNVNGWCVLNENYMSIIDLKSLASKAAEFFGLEKGYDLFSSQGNGIRQVSIRGVNKGGQVISIVCQSIQTLADKNQGHESYIVVDIVDSTQKVNSRAVKALLKGFFDTIGVNPTITVTLVGSFKGQIEPSNMQSICSSMLGYLKARAIEGLHEEGLVSISGYSPALGEGIVSGGRPVNLQVAMRYNSYKDRTYIWVGTPIISIEY</sequence>
<dbReference type="Gene3D" id="3.30.360.40">
    <property type="entry name" value="YwmB-like"/>
    <property type="match status" value="1"/>
</dbReference>
<name>A0A1I5XC83_9FIRM</name>
<dbReference type="Proteomes" id="UP000198577">
    <property type="component" value="Unassembled WGS sequence"/>
</dbReference>
<dbReference type="AlphaFoldDB" id="A0A1I5XC83"/>